<dbReference type="EC" id="1.1.1.169" evidence="3 10"/>
<sequence length="311" mass="32392">MKIAVVGVGAMGSVYAARFAMAGHAVVAVDPWSEHVEAINAVGLRIEGPDGQRTVTGIAASEHADIVSGSELIIIATKASAVGAAAHAVRDFVGPDTSVITIQNGLGAGAGIAKHLPPEACLLGVADGFGASMKGSGHVHHAAMKLIRLGEMSGGLTPRLQAVEAIWQTAGFNAQAFAGIHQLIWEKLLCNVTLSAPCTVFDCTVGELLGDPKRWAAALDCTREAYACAQAEGIHFSFDDPISYVTKFAELVAGASPSMRLDHMAKRHSEIDFINGAIPPLGKKHSIPTPQNDKMSDAVRKLEANFSGAVK</sequence>
<evidence type="ECO:0000256" key="8">
    <source>
        <dbReference type="ARBA" id="ARBA00032024"/>
    </source>
</evidence>
<dbReference type="GO" id="GO:0008677">
    <property type="term" value="F:2-dehydropantoate 2-reductase activity"/>
    <property type="evidence" value="ECO:0007669"/>
    <property type="project" value="UniProtKB-EC"/>
</dbReference>
<dbReference type="GO" id="GO:0005737">
    <property type="term" value="C:cytoplasm"/>
    <property type="evidence" value="ECO:0007669"/>
    <property type="project" value="TreeGrafter"/>
</dbReference>
<dbReference type="PANTHER" id="PTHR43765">
    <property type="entry name" value="2-DEHYDROPANTOATE 2-REDUCTASE-RELATED"/>
    <property type="match status" value="1"/>
</dbReference>
<name>A0A1I2GVE5_9RHOB</name>
<comment type="pathway">
    <text evidence="1 10">Cofactor biosynthesis; (R)-pantothenate biosynthesis; (R)-pantoate from 3-methyl-2-oxobutanoate: step 2/2.</text>
</comment>
<dbReference type="GO" id="GO:0015940">
    <property type="term" value="P:pantothenate biosynthetic process"/>
    <property type="evidence" value="ECO:0007669"/>
    <property type="project" value="UniProtKB-UniPathway"/>
</dbReference>
<dbReference type="InterPro" id="IPR003710">
    <property type="entry name" value="ApbA"/>
</dbReference>
<dbReference type="STRING" id="74348.SAMN04488523_1305"/>
<proteinExistence type="inferred from homology"/>
<evidence type="ECO:0000256" key="10">
    <source>
        <dbReference type="RuleBase" id="RU362068"/>
    </source>
</evidence>
<dbReference type="RefSeq" id="WP_093925504.1">
    <property type="nucleotide sequence ID" value="NZ_FOMW01000030.1"/>
</dbReference>
<keyword evidence="6 10" id="KW-0521">NADP</keyword>
<dbReference type="SUPFAM" id="SSF51735">
    <property type="entry name" value="NAD(P)-binding Rossmann-fold domains"/>
    <property type="match status" value="1"/>
</dbReference>
<dbReference type="PANTHER" id="PTHR43765:SF2">
    <property type="entry name" value="2-DEHYDROPANTOATE 2-REDUCTASE"/>
    <property type="match status" value="1"/>
</dbReference>
<protein>
    <recommendedName>
        <fullName evidence="4 10">2-dehydropantoate 2-reductase</fullName>
        <ecNumber evidence="3 10">1.1.1.169</ecNumber>
    </recommendedName>
    <alternativeName>
        <fullName evidence="8 10">Ketopantoate reductase</fullName>
    </alternativeName>
</protein>
<dbReference type="Pfam" id="PF08546">
    <property type="entry name" value="ApbA_C"/>
    <property type="match status" value="1"/>
</dbReference>
<evidence type="ECO:0000256" key="9">
    <source>
        <dbReference type="ARBA" id="ARBA00048793"/>
    </source>
</evidence>
<dbReference type="OrthoDB" id="9793586at2"/>
<evidence type="ECO:0000256" key="7">
    <source>
        <dbReference type="ARBA" id="ARBA00023002"/>
    </source>
</evidence>
<dbReference type="SUPFAM" id="SSF48179">
    <property type="entry name" value="6-phosphogluconate dehydrogenase C-terminal domain-like"/>
    <property type="match status" value="1"/>
</dbReference>
<dbReference type="NCBIfam" id="TIGR00745">
    <property type="entry name" value="apbA_panE"/>
    <property type="match status" value="1"/>
</dbReference>
<accession>A0A1I2GVE5</accession>
<keyword evidence="5 10" id="KW-0566">Pantothenate biosynthesis</keyword>
<evidence type="ECO:0000259" key="11">
    <source>
        <dbReference type="Pfam" id="PF02558"/>
    </source>
</evidence>
<dbReference type="Pfam" id="PF02558">
    <property type="entry name" value="ApbA"/>
    <property type="match status" value="1"/>
</dbReference>
<dbReference type="InterPro" id="IPR013752">
    <property type="entry name" value="KPA_reductase"/>
</dbReference>
<evidence type="ECO:0000256" key="3">
    <source>
        <dbReference type="ARBA" id="ARBA00013014"/>
    </source>
</evidence>
<dbReference type="UniPathway" id="UPA00028">
    <property type="reaction ID" value="UER00004"/>
</dbReference>
<evidence type="ECO:0000256" key="1">
    <source>
        <dbReference type="ARBA" id="ARBA00004994"/>
    </source>
</evidence>
<dbReference type="InterPro" id="IPR013332">
    <property type="entry name" value="KPR_N"/>
</dbReference>
<dbReference type="InterPro" id="IPR013328">
    <property type="entry name" value="6PGD_dom2"/>
</dbReference>
<dbReference type="EMBL" id="FOMW01000030">
    <property type="protein sequence ID" value="SFF20797.1"/>
    <property type="molecule type" value="Genomic_DNA"/>
</dbReference>
<comment type="catalytic activity">
    <reaction evidence="9 10">
        <text>(R)-pantoate + NADP(+) = 2-dehydropantoate + NADPH + H(+)</text>
        <dbReference type="Rhea" id="RHEA:16233"/>
        <dbReference type="ChEBI" id="CHEBI:11561"/>
        <dbReference type="ChEBI" id="CHEBI:15378"/>
        <dbReference type="ChEBI" id="CHEBI:15980"/>
        <dbReference type="ChEBI" id="CHEBI:57783"/>
        <dbReference type="ChEBI" id="CHEBI:58349"/>
        <dbReference type="EC" id="1.1.1.169"/>
    </reaction>
</comment>
<dbReference type="Gene3D" id="3.40.50.720">
    <property type="entry name" value="NAD(P)-binding Rossmann-like Domain"/>
    <property type="match status" value="1"/>
</dbReference>
<dbReference type="InterPro" id="IPR008927">
    <property type="entry name" value="6-PGluconate_DH-like_C_sf"/>
</dbReference>
<reference evidence="13 14" key="1">
    <citation type="submission" date="2016-10" db="EMBL/GenBank/DDBJ databases">
        <authorList>
            <person name="de Groot N.N."/>
        </authorList>
    </citation>
    <scope>NUCLEOTIDE SEQUENCE [LARGE SCALE GENOMIC DNA]</scope>
    <source>
        <strain evidence="13 14">DSM 11443</strain>
    </source>
</reference>
<organism evidence="13 14">
    <name type="scientific">Sulfitobacter brevis</name>
    <dbReference type="NCBI Taxonomy" id="74348"/>
    <lineage>
        <taxon>Bacteria</taxon>
        <taxon>Pseudomonadati</taxon>
        <taxon>Pseudomonadota</taxon>
        <taxon>Alphaproteobacteria</taxon>
        <taxon>Rhodobacterales</taxon>
        <taxon>Roseobacteraceae</taxon>
        <taxon>Sulfitobacter</taxon>
    </lineage>
</organism>
<gene>
    <name evidence="13" type="ORF">SAMN04488523_1305</name>
</gene>
<comment type="function">
    <text evidence="10">Catalyzes the NADPH-dependent reduction of ketopantoate into pantoic acid.</text>
</comment>
<evidence type="ECO:0000256" key="6">
    <source>
        <dbReference type="ARBA" id="ARBA00022857"/>
    </source>
</evidence>
<keyword evidence="14" id="KW-1185">Reference proteome</keyword>
<evidence type="ECO:0000313" key="13">
    <source>
        <dbReference type="EMBL" id="SFF20797.1"/>
    </source>
</evidence>
<dbReference type="AlphaFoldDB" id="A0A1I2GVE5"/>
<feature type="domain" description="Ketopantoate reductase N-terminal" evidence="11">
    <location>
        <begin position="3"/>
        <end position="153"/>
    </location>
</feature>
<dbReference type="Proteomes" id="UP000198977">
    <property type="component" value="Unassembled WGS sequence"/>
</dbReference>
<keyword evidence="7 10" id="KW-0560">Oxidoreductase</keyword>
<evidence type="ECO:0000256" key="2">
    <source>
        <dbReference type="ARBA" id="ARBA00007870"/>
    </source>
</evidence>
<dbReference type="Gene3D" id="1.10.1040.10">
    <property type="entry name" value="N-(1-d-carboxylethyl)-l-norvaline Dehydrogenase, domain 2"/>
    <property type="match status" value="1"/>
</dbReference>
<dbReference type="InterPro" id="IPR050838">
    <property type="entry name" value="Ketopantoate_reductase"/>
</dbReference>
<evidence type="ECO:0000256" key="5">
    <source>
        <dbReference type="ARBA" id="ARBA00022655"/>
    </source>
</evidence>
<evidence type="ECO:0000259" key="12">
    <source>
        <dbReference type="Pfam" id="PF08546"/>
    </source>
</evidence>
<evidence type="ECO:0000256" key="4">
    <source>
        <dbReference type="ARBA" id="ARBA00019465"/>
    </source>
</evidence>
<evidence type="ECO:0000313" key="14">
    <source>
        <dbReference type="Proteomes" id="UP000198977"/>
    </source>
</evidence>
<comment type="similarity">
    <text evidence="2 10">Belongs to the ketopantoate reductase family.</text>
</comment>
<dbReference type="GO" id="GO:0050661">
    <property type="term" value="F:NADP binding"/>
    <property type="evidence" value="ECO:0007669"/>
    <property type="project" value="TreeGrafter"/>
</dbReference>
<dbReference type="InterPro" id="IPR036291">
    <property type="entry name" value="NAD(P)-bd_dom_sf"/>
</dbReference>
<feature type="domain" description="Ketopantoate reductase C-terminal" evidence="12">
    <location>
        <begin position="180"/>
        <end position="303"/>
    </location>
</feature>